<proteinExistence type="predicted"/>
<evidence type="ECO:0000313" key="6">
    <source>
        <dbReference type="RefSeq" id="XP_014662674.1"/>
    </source>
</evidence>
<evidence type="ECO:0000256" key="1">
    <source>
        <dbReference type="ARBA" id="ARBA00023157"/>
    </source>
</evidence>
<evidence type="ECO:0000256" key="2">
    <source>
        <dbReference type="SAM" id="Phobius"/>
    </source>
</evidence>
<keyword evidence="2" id="KW-0812">Transmembrane</keyword>
<dbReference type="InterPro" id="IPR056953">
    <property type="entry name" value="CUT_N"/>
</dbReference>
<accession>A0ABM1DRV3</accession>
<keyword evidence="1" id="KW-1015">Disulfide bond</keyword>
<dbReference type="GeneID" id="106805549"/>
<feature type="chain" id="PRO_5045902579" evidence="3">
    <location>
        <begin position="16"/>
        <end position="426"/>
    </location>
</feature>
<evidence type="ECO:0000313" key="5">
    <source>
        <dbReference type="Proteomes" id="UP000695022"/>
    </source>
</evidence>
<sequence length="426" mass="47620">MKLAVFLCLVGMAAAQPGYSLGERPQAPFRRPEDYLPMIRPMNNVVDIQVRCDLNEYRMQISVLFERPFEGALFARGQFKSESCRQAALPQSNQVILSMALDSCGTGESLVGEGYEAIRYYNNTIVVMNEFAWGILEMGDRAYDVSCRFGGTSVDTLRYNYEVPLIPPISVTAPSIQFTRCNMKIISGRNPLSGGISVLELGSIATLVFWIENKGQFDLSVFDCYAHDGMQMSRLELIDNAGCPAHQKVIGHTQRSDQLVREQTHVFAHFKSFKFPDVENVYVVCQCRVCFDHCYPTICPGDNVPGVATNRRRARREAVEEVSVGVNHNYTTGSTVEEEKMSQSLTVIVPEVETIIYDETTGEVLRQQVTHTEKKGDVCVPRLNFIAGISSMIVILFISLAVALVVIAHSRRTQPKTVETPSIQYQ</sequence>
<gene>
    <name evidence="6" type="primary">LOC106805549</name>
</gene>
<dbReference type="InterPro" id="IPR055355">
    <property type="entry name" value="ZP-C"/>
</dbReference>
<name>A0ABM1DRV3_PRICU</name>
<feature type="domain" description="ZP" evidence="4">
    <location>
        <begin position="51"/>
        <end position="306"/>
    </location>
</feature>
<organism evidence="5 6">
    <name type="scientific">Priapulus caudatus</name>
    <name type="common">Priapulid worm</name>
    <dbReference type="NCBI Taxonomy" id="37621"/>
    <lineage>
        <taxon>Eukaryota</taxon>
        <taxon>Metazoa</taxon>
        <taxon>Ecdysozoa</taxon>
        <taxon>Scalidophora</taxon>
        <taxon>Priapulida</taxon>
        <taxon>Priapulimorpha</taxon>
        <taxon>Priapulimorphida</taxon>
        <taxon>Priapulidae</taxon>
        <taxon>Priapulus</taxon>
    </lineage>
</organism>
<reference evidence="6" key="1">
    <citation type="submission" date="2025-08" db="UniProtKB">
        <authorList>
            <consortium name="RefSeq"/>
        </authorList>
    </citation>
    <scope>IDENTIFICATION</scope>
</reference>
<dbReference type="InterPro" id="IPR001507">
    <property type="entry name" value="ZP_dom"/>
</dbReference>
<keyword evidence="2" id="KW-1133">Transmembrane helix</keyword>
<dbReference type="Pfam" id="PF00100">
    <property type="entry name" value="Zona_pellucida"/>
    <property type="match status" value="1"/>
</dbReference>
<keyword evidence="5" id="KW-1185">Reference proteome</keyword>
<dbReference type="PANTHER" id="PTHR46560">
    <property type="entry name" value="CYPHER, ISOFORM B"/>
    <property type="match status" value="1"/>
</dbReference>
<evidence type="ECO:0000259" key="4">
    <source>
        <dbReference type="PROSITE" id="PS51034"/>
    </source>
</evidence>
<keyword evidence="2" id="KW-0472">Membrane</keyword>
<feature type="signal peptide" evidence="3">
    <location>
        <begin position="1"/>
        <end position="15"/>
    </location>
</feature>
<dbReference type="Proteomes" id="UP000695022">
    <property type="component" value="Unplaced"/>
</dbReference>
<evidence type="ECO:0000256" key="3">
    <source>
        <dbReference type="SAM" id="SignalP"/>
    </source>
</evidence>
<dbReference type="SMART" id="SM00241">
    <property type="entry name" value="ZP"/>
    <property type="match status" value="1"/>
</dbReference>
<dbReference type="RefSeq" id="XP_014662674.1">
    <property type="nucleotide sequence ID" value="XM_014807188.1"/>
</dbReference>
<dbReference type="InterPro" id="IPR042235">
    <property type="entry name" value="ZP-C_dom"/>
</dbReference>
<protein>
    <submittedName>
        <fullName evidence="6">Uncharacterized protein LOC106805549</fullName>
    </submittedName>
</protein>
<dbReference type="Gene3D" id="2.60.40.4100">
    <property type="entry name" value="Zona pellucida, ZP-C domain"/>
    <property type="match status" value="1"/>
</dbReference>
<dbReference type="PROSITE" id="PS51034">
    <property type="entry name" value="ZP_2"/>
    <property type="match status" value="1"/>
</dbReference>
<feature type="transmembrane region" description="Helical" evidence="2">
    <location>
        <begin position="385"/>
        <end position="407"/>
    </location>
</feature>
<dbReference type="Pfam" id="PF25057">
    <property type="entry name" value="CUT_N"/>
    <property type="match status" value="1"/>
</dbReference>
<keyword evidence="3" id="KW-0732">Signal</keyword>
<dbReference type="PANTHER" id="PTHR46560:SF5">
    <property type="entry name" value="CYPHER, ISOFORM B"/>
    <property type="match status" value="1"/>
</dbReference>